<dbReference type="Gene3D" id="3.40.50.620">
    <property type="entry name" value="HUPs"/>
    <property type="match status" value="1"/>
</dbReference>
<reference evidence="3 4" key="1">
    <citation type="submission" date="2017-10" db="EMBL/GenBank/DDBJ databases">
        <title>Draft genome of two endophytic bacteria isolated from 'guarana' Paullinia cupana (Mart.) Ducke.</title>
        <authorList>
            <person name="Siqueira K.A."/>
            <person name="Liotti R.G."/>
            <person name="Mendes T.A."/>
            <person name="Soares M.A."/>
        </authorList>
    </citation>
    <scope>NUCLEOTIDE SEQUENCE [LARGE SCALE GENOMIC DNA]</scope>
    <source>
        <strain evidence="3 4">342</strain>
    </source>
</reference>
<keyword evidence="4" id="KW-1185">Reference proteome</keyword>
<dbReference type="SUPFAM" id="SSF52402">
    <property type="entry name" value="Adenine nucleotide alpha hydrolases-like"/>
    <property type="match status" value="1"/>
</dbReference>
<comment type="similarity">
    <text evidence="1">Belongs to the universal stress protein A family.</text>
</comment>
<evidence type="ECO:0000259" key="2">
    <source>
        <dbReference type="Pfam" id="PF00582"/>
    </source>
</evidence>
<gene>
    <name evidence="3" type="ORF">CQW29_06195</name>
</gene>
<dbReference type="InterPro" id="IPR014729">
    <property type="entry name" value="Rossmann-like_a/b/a_fold"/>
</dbReference>
<accession>A0A2S9IF32</accession>
<evidence type="ECO:0000256" key="1">
    <source>
        <dbReference type="ARBA" id="ARBA00008791"/>
    </source>
</evidence>
<dbReference type="InterPro" id="IPR006016">
    <property type="entry name" value="UspA"/>
</dbReference>
<dbReference type="Pfam" id="PF00582">
    <property type="entry name" value="Usp"/>
    <property type="match status" value="1"/>
</dbReference>
<comment type="caution">
    <text evidence="3">The sequence shown here is derived from an EMBL/GenBank/DDBJ whole genome shotgun (WGS) entry which is preliminary data.</text>
</comment>
<dbReference type="PRINTS" id="PR01438">
    <property type="entry name" value="UNVRSLSTRESS"/>
</dbReference>
<evidence type="ECO:0000313" key="3">
    <source>
        <dbReference type="EMBL" id="PRD16397.1"/>
    </source>
</evidence>
<dbReference type="InterPro" id="IPR006015">
    <property type="entry name" value="Universal_stress_UspA"/>
</dbReference>
<dbReference type="OrthoDB" id="5781119at2"/>
<name>A0A2S9IF32_9GAMM</name>
<evidence type="ECO:0000313" key="4">
    <source>
        <dbReference type="Proteomes" id="UP000239181"/>
    </source>
</evidence>
<dbReference type="CDD" id="cd00293">
    <property type="entry name" value="USP-like"/>
    <property type="match status" value="1"/>
</dbReference>
<dbReference type="AlphaFoldDB" id="A0A2S9IF32"/>
<feature type="domain" description="UspA" evidence="2">
    <location>
        <begin position="1"/>
        <end position="152"/>
    </location>
</feature>
<dbReference type="EMBL" id="PDET01000003">
    <property type="protein sequence ID" value="PRD16397.1"/>
    <property type="molecule type" value="Genomic_DNA"/>
</dbReference>
<protein>
    <submittedName>
        <fullName evidence="3">Universal stress protein UspA</fullName>
    </submittedName>
</protein>
<proteinExistence type="inferred from homology"/>
<dbReference type="PANTHER" id="PTHR46268:SF15">
    <property type="entry name" value="UNIVERSAL STRESS PROTEIN HP_0031"/>
    <property type="match status" value="1"/>
</dbReference>
<dbReference type="PANTHER" id="PTHR46268">
    <property type="entry name" value="STRESS RESPONSE PROTEIN NHAX"/>
    <property type="match status" value="1"/>
</dbReference>
<dbReference type="RefSeq" id="WP_105591840.1">
    <property type="nucleotide sequence ID" value="NZ_PDET01000003.1"/>
</dbReference>
<sequence>MFNTILVALDGSPQSLAVIELSRKVTVGHPATIHILCVVDGAYLLPEENYFYLEEQHATEASDGLIYPPADREYQAAQETVNQAVGSLRWENRKVSGLIVGGEPTQVIIQQAARLKVDLIVMGHRHLSSLKRWVEHSIVKEVIDLAACPVLVENEETEQSC</sequence>
<dbReference type="Proteomes" id="UP000239181">
    <property type="component" value="Unassembled WGS sequence"/>
</dbReference>
<organism evidence="3 4">
    <name type="scientific">Pantoea coffeiphila</name>
    <dbReference type="NCBI Taxonomy" id="1465635"/>
    <lineage>
        <taxon>Bacteria</taxon>
        <taxon>Pseudomonadati</taxon>
        <taxon>Pseudomonadota</taxon>
        <taxon>Gammaproteobacteria</taxon>
        <taxon>Enterobacterales</taxon>
        <taxon>Erwiniaceae</taxon>
        <taxon>Pantoea</taxon>
    </lineage>
</organism>